<organism evidence="1 2">
    <name type="scientific">Flavobacterium aquatile LMG 4008 = ATCC 11947</name>
    <dbReference type="NCBI Taxonomy" id="1453498"/>
    <lineage>
        <taxon>Bacteria</taxon>
        <taxon>Pseudomonadati</taxon>
        <taxon>Bacteroidota</taxon>
        <taxon>Flavobacteriia</taxon>
        <taxon>Flavobacteriales</taxon>
        <taxon>Flavobacteriaceae</taxon>
        <taxon>Flavobacterium</taxon>
    </lineage>
</organism>
<accession>A0A095SX56</accession>
<reference evidence="1 2" key="1">
    <citation type="submission" date="2014-09" db="EMBL/GenBank/DDBJ databases">
        <title>Whole Genome Shotgun of Flavobacterium aquatile LMG 4008.</title>
        <authorList>
            <person name="Gale A.N."/>
            <person name="Pipes S.E."/>
            <person name="Newman J.D."/>
        </authorList>
    </citation>
    <scope>NUCLEOTIDE SEQUENCE [LARGE SCALE GENOMIC DNA]</scope>
    <source>
        <strain evidence="1 2">LMG 4008</strain>
    </source>
</reference>
<dbReference type="AlphaFoldDB" id="A0A095SX56"/>
<dbReference type="InterPro" id="IPR046525">
    <property type="entry name" value="DUF6702"/>
</dbReference>
<dbReference type="OrthoDB" id="5735516at2"/>
<gene>
    <name evidence="1" type="ORF">LG45_00420</name>
</gene>
<evidence type="ECO:0000313" key="1">
    <source>
        <dbReference type="EMBL" id="KGD69281.1"/>
    </source>
</evidence>
<evidence type="ECO:0008006" key="3">
    <source>
        <dbReference type="Google" id="ProtNLM"/>
    </source>
</evidence>
<sequence>MKKLFRNSILLLLFVMFSSMTVHKFYVAIYKVEFAPQKKMVQITTRIFVDDLNIALGKKYSKKTFLGEDKESENDIILLKKYLAEKFIIKVNGEQKPMNFLSKELENNVLICYLNSKEISKIKTLEIQNSVLTEIYDEQQNIIQANFNGEKHSLLLTSEKINGMLK</sequence>
<dbReference type="STRING" id="1453498.LG45_00420"/>
<protein>
    <recommendedName>
        <fullName evidence="3">Peptidase E</fullName>
    </recommendedName>
</protein>
<dbReference type="eggNOG" id="ENOG503140B">
    <property type="taxonomic scope" value="Bacteria"/>
</dbReference>
<proteinExistence type="predicted"/>
<evidence type="ECO:0000313" key="2">
    <source>
        <dbReference type="Proteomes" id="UP000029554"/>
    </source>
</evidence>
<comment type="caution">
    <text evidence="1">The sequence shown here is derived from an EMBL/GenBank/DDBJ whole genome shotgun (WGS) entry which is preliminary data.</text>
</comment>
<dbReference type="RefSeq" id="WP_035123326.1">
    <property type="nucleotide sequence ID" value="NZ_JRHH01000001.1"/>
</dbReference>
<dbReference type="Proteomes" id="UP000029554">
    <property type="component" value="Unassembled WGS sequence"/>
</dbReference>
<name>A0A095SX56_9FLAO</name>
<keyword evidence="2" id="KW-1185">Reference proteome</keyword>
<dbReference type="Pfam" id="PF20420">
    <property type="entry name" value="DUF6702"/>
    <property type="match status" value="1"/>
</dbReference>
<dbReference type="EMBL" id="JRHH01000001">
    <property type="protein sequence ID" value="KGD69281.1"/>
    <property type="molecule type" value="Genomic_DNA"/>
</dbReference>